<keyword evidence="2" id="KW-1133">Transmembrane helix</keyword>
<keyword evidence="5" id="KW-1185">Reference proteome</keyword>
<organism evidence="4 5">
    <name type="scientific">Pristionchus fissidentatus</name>
    <dbReference type="NCBI Taxonomy" id="1538716"/>
    <lineage>
        <taxon>Eukaryota</taxon>
        <taxon>Metazoa</taxon>
        <taxon>Ecdysozoa</taxon>
        <taxon>Nematoda</taxon>
        <taxon>Chromadorea</taxon>
        <taxon>Rhabditida</taxon>
        <taxon>Rhabditina</taxon>
        <taxon>Diplogasteromorpha</taxon>
        <taxon>Diplogasteroidea</taxon>
        <taxon>Neodiplogasteridae</taxon>
        <taxon>Pristionchus</taxon>
    </lineage>
</organism>
<feature type="compositionally biased region" description="Polar residues" evidence="1">
    <location>
        <begin position="236"/>
        <end position="247"/>
    </location>
</feature>
<comment type="caution">
    <text evidence="4">The sequence shown here is derived from an EMBL/GenBank/DDBJ whole genome shotgun (WGS) entry which is preliminary data.</text>
</comment>
<dbReference type="EMBL" id="BTSY01000005">
    <property type="protein sequence ID" value="GMT31049.1"/>
    <property type="molecule type" value="Genomic_DNA"/>
</dbReference>
<reference evidence="4" key="1">
    <citation type="submission" date="2023-10" db="EMBL/GenBank/DDBJ databases">
        <title>Genome assembly of Pristionchus species.</title>
        <authorList>
            <person name="Yoshida K."/>
            <person name="Sommer R.J."/>
        </authorList>
    </citation>
    <scope>NUCLEOTIDE SEQUENCE</scope>
    <source>
        <strain evidence="4">RS5133</strain>
    </source>
</reference>
<feature type="compositionally biased region" description="Basic and acidic residues" evidence="1">
    <location>
        <begin position="135"/>
        <end position="144"/>
    </location>
</feature>
<name>A0AAV5X1U4_9BILA</name>
<dbReference type="AlphaFoldDB" id="A0AAV5X1U4"/>
<feature type="region of interest" description="Disordered" evidence="1">
    <location>
        <begin position="223"/>
        <end position="247"/>
    </location>
</feature>
<feature type="non-terminal residue" evidence="4">
    <location>
        <position position="1"/>
    </location>
</feature>
<evidence type="ECO:0000256" key="2">
    <source>
        <dbReference type="SAM" id="Phobius"/>
    </source>
</evidence>
<feature type="region of interest" description="Disordered" evidence="1">
    <location>
        <begin position="135"/>
        <end position="166"/>
    </location>
</feature>
<dbReference type="EMBL" id="BTSY01000344">
    <property type="protein sequence ID" value="GMT37924.1"/>
    <property type="molecule type" value="Genomic_DNA"/>
</dbReference>
<sequence>TVSVVWPVQRDGNHGKFGVGIVDGLRCDKSQFTARPRMNGGNESRRLRVDSGAKVACKSGGTVSTTRKSKKGRPEEVTPTVVIILTLLMILLPLFVAVYWMCKTVTSLVHHRKIRKRVVALNKGVLSLRSNRSMWKDTSRRSTSDKLTLMTGPETPERDQEPQMKLGGKNRHFFASFRGKKKNSYSDRKEGENDRVHPECVAEVTAPKQPDIEVLRDEPPVVLVTKSEENRKVEQESTPVSSASRKV</sequence>
<feature type="region of interest" description="Disordered" evidence="1">
    <location>
        <begin position="180"/>
        <end position="200"/>
    </location>
</feature>
<evidence type="ECO:0000313" key="5">
    <source>
        <dbReference type="Proteomes" id="UP001432322"/>
    </source>
</evidence>
<keyword evidence="2" id="KW-0812">Transmembrane</keyword>
<protein>
    <submittedName>
        <fullName evidence="4">Uncharacterized protein</fullName>
    </submittedName>
</protein>
<evidence type="ECO:0000313" key="4">
    <source>
        <dbReference type="EMBL" id="GMT37924.1"/>
    </source>
</evidence>
<gene>
    <name evidence="3" type="ORF">PFISCL1PPCAC_22346</name>
    <name evidence="4" type="ORF">PFISCL1PPCAC_29221</name>
</gene>
<evidence type="ECO:0000313" key="3">
    <source>
        <dbReference type="EMBL" id="GMT31049.1"/>
    </source>
</evidence>
<dbReference type="Proteomes" id="UP001432322">
    <property type="component" value="Unassembled WGS sequence"/>
</dbReference>
<proteinExistence type="predicted"/>
<feature type="transmembrane region" description="Helical" evidence="2">
    <location>
        <begin position="77"/>
        <end position="101"/>
    </location>
</feature>
<feature type="compositionally biased region" description="Basic and acidic residues" evidence="1">
    <location>
        <begin position="226"/>
        <end position="235"/>
    </location>
</feature>
<feature type="non-terminal residue" evidence="4">
    <location>
        <position position="247"/>
    </location>
</feature>
<keyword evidence="2" id="KW-0472">Membrane</keyword>
<accession>A0AAV5X1U4</accession>
<evidence type="ECO:0000256" key="1">
    <source>
        <dbReference type="SAM" id="MobiDB-lite"/>
    </source>
</evidence>
<feature type="compositionally biased region" description="Basic and acidic residues" evidence="1">
    <location>
        <begin position="184"/>
        <end position="200"/>
    </location>
</feature>